<dbReference type="Gene3D" id="3.40.50.1820">
    <property type="entry name" value="alpha/beta hydrolase"/>
    <property type="match status" value="1"/>
</dbReference>
<evidence type="ECO:0000256" key="1">
    <source>
        <dbReference type="ARBA" id="ARBA00010088"/>
    </source>
</evidence>
<keyword evidence="2" id="KW-0378">Hydrolase</keyword>
<evidence type="ECO:0000313" key="3">
    <source>
        <dbReference type="EMBL" id="KAL3417490.1"/>
    </source>
</evidence>
<dbReference type="PANTHER" id="PTHR43248">
    <property type="entry name" value="2-SUCCINYL-6-HYDROXY-2,4-CYCLOHEXADIENE-1-CARBOXYLATE SYNTHASE"/>
    <property type="match status" value="1"/>
</dbReference>
<sequence length="507" mass="56044">MDWNSTVENGSRVAVAIIKIPAKVPVTDKRYGGAILLNPGGPGGSGVSIVFRLGERIQRVVDAAVDPTKLDGKIGDKYFDILSFDPRGVNNTTPQLICFPDSYSAQSWAQALSTEGTVGSSEIAFATKWARYVAVTGSCTERMDAVSRGGENLLEHMNTAPVVADMVAIIEALGEWREKEALRLLDSPVESDMSIGAPSKYASSQSQDVLKSMDYTQSRADIIERTKWNKGHEKLLYWGLSYGSVLGATFAAMQPHRVERVIIDGVVDGEDYYSAEFKLNLNDAEDVFSQFFHFCATAGPSACPFADQGETAEMLRKKFDSILAELINQPISVLPNSEKDFSIPDIITSSDLLRYIHRSLYSPLKLWPDLAKILHELQHRNGTSFTTIRNESRSSKRNDRCPACDEPYSAGCQGSTLGDDLEISFAIWCTDGAPAQLAPEEFKNTTLKHLRNQSIHFGDIWSELRMQCVGWKVRPKWNYKGTFRGIETSYPLLIIGTTGDPVCPMVK</sequence>
<keyword evidence="4" id="KW-1185">Reference proteome</keyword>
<comment type="caution">
    <text evidence="3">The sequence shown here is derived from an EMBL/GenBank/DDBJ whole genome shotgun (WGS) entry which is preliminary data.</text>
</comment>
<comment type="similarity">
    <text evidence="1">Belongs to the peptidase S33 family.</text>
</comment>
<evidence type="ECO:0000313" key="4">
    <source>
        <dbReference type="Proteomes" id="UP001629113"/>
    </source>
</evidence>
<organism evidence="3 4">
    <name type="scientific">Phlyctema vagabunda</name>
    <dbReference type="NCBI Taxonomy" id="108571"/>
    <lineage>
        <taxon>Eukaryota</taxon>
        <taxon>Fungi</taxon>
        <taxon>Dikarya</taxon>
        <taxon>Ascomycota</taxon>
        <taxon>Pezizomycotina</taxon>
        <taxon>Leotiomycetes</taxon>
        <taxon>Helotiales</taxon>
        <taxon>Dermateaceae</taxon>
        <taxon>Phlyctema</taxon>
    </lineage>
</organism>
<dbReference type="EMBL" id="JBFCZG010000010">
    <property type="protein sequence ID" value="KAL3417490.1"/>
    <property type="molecule type" value="Genomic_DNA"/>
</dbReference>
<dbReference type="PANTHER" id="PTHR43248:SF25">
    <property type="entry name" value="AB HYDROLASE-1 DOMAIN-CONTAINING PROTEIN-RELATED"/>
    <property type="match status" value="1"/>
</dbReference>
<proteinExistence type="inferred from homology"/>
<gene>
    <name evidence="3" type="ORF">PVAG01_10500</name>
</gene>
<dbReference type="InterPro" id="IPR029058">
    <property type="entry name" value="AB_hydrolase_fold"/>
</dbReference>
<protein>
    <recommendedName>
        <fullName evidence="5">AB hydrolase-1 domain-containing protein</fullName>
    </recommendedName>
</protein>
<reference evidence="3 4" key="1">
    <citation type="submission" date="2024-06" db="EMBL/GenBank/DDBJ databases">
        <title>Complete genome of Phlyctema vagabunda strain 19-DSS-EL-015.</title>
        <authorList>
            <person name="Fiorenzani C."/>
        </authorList>
    </citation>
    <scope>NUCLEOTIDE SEQUENCE [LARGE SCALE GENOMIC DNA]</scope>
    <source>
        <strain evidence="3 4">19-DSS-EL-015</strain>
    </source>
</reference>
<dbReference type="Proteomes" id="UP001629113">
    <property type="component" value="Unassembled WGS sequence"/>
</dbReference>
<dbReference type="InterPro" id="IPR051601">
    <property type="entry name" value="Serine_prot/Carboxylest_S33"/>
</dbReference>
<accession>A0ABR4P2G8</accession>
<evidence type="ECO:0008006" key="5">
    <source>
        <dbReference type="Google" id="ProtNLM"/>
    </source>
</evidence>
<dbReference type="SUPFAM" id="SSF53474">
    <property type="entry name" value="alpha/beta-Hydrolases"/>
    <property type="match status" value="1"/>
</dbReference>
<name>A0ABR4P2G8_9HELO</name>
<evidence type="ECO:0000256" key="2">
    <source>
        <dbReference type="ARBA" id="ARBA00022801"/>
    </source>
</evidence>